<dbReference type="SUPFAM" id="SSF74650">
    <property type="entry name" value="Galactose mutarotase-like"/>
    <property type="match status" value="1"/>
</dbReference>
<evidence type="ECO:0000256" key="1">
    <source>
        <dbReference type="SAM" id="MobiDB-lite"/>
    </source>
</evidence>
<dbReference type="Pfam" id="PF21250">
    <property type="entry name" value="SOGP_2nd"/>
    <property type="match status" value="1"/>
</dbReference>
<reference evidence="5 6" key="1">
    <citation type="submission" date="2019-05" db="EMBL/GenBank/DDBJ databases">
        <title>Georgenia *** sp. nov., and Georgenia *** sp. nov., isolated from the intestinal contents of plateau pika (Ochotona curzoniae) in the Qinghai-Tibet plateau of China.</title>
        <authorList>
            <person name="Tian Z."/>
        </authorList>
    </citation>
    <scope>NUCLEOTIDE SEQUENCE [LARGE SCALE GENOMIC DNA]</scope>
    <source>
        <strain evidence="5 6">Z294</strain>
    </source>
</reference>
<feature type="region of interest" description="Disordered" evidence="1">
    <location>
        <begin position="276"/>
        <end position="300"/>
    </location>
</feature>
<dbReference type="Pfam" id="PF21270">
    <property type="entry name" value="SOGP_4th"/>
    <property type="match status" value="1"/>
</dbReference>
<dbReference type="InterPro" id="IPR037018">
    <property type="entry name" value="GH65_N"/>
</dbReference>
<dbReference type="InterPro" id="IPR052047">
    <property type="entry name" value="GH94_Enzymes"/>
</dbReference>
<dbReference type="SUPFAM" id="SSF48208">
    <property type="entry name" value="Six-hairpin glycosidases"/>
    <property type="match status" value="1"/>
</dbReference>
<dbReference type="EMBL" id="CP040899">
    <property type="protein sequence ID" value="QDB79545.1"/>
    <property type="molecule type" value="Genomic_DNA"/>
</dbReference>
<evidence type="ECO:0000259" key="4">
    <source>
        <dbReference type="Pfam" id="PF21958"/>
    </source>
</evidence>
<sequence>MTGTRFPVELRGGGGLRALVVAGGGLASLTHDGLELVQHPASPFEAGLVQLWLRDRVTGERHPMLGAGSGSAAAVRDGTLVVTGTTRDGPGGGGLRWRAVLTLHPARAAWAWHVVVTNDGGAARDVDLVHTHDPALAGTAALRANELYVSQYLDLTPLTGPTGTALAVRQNLAQDRRHPWCVLAADAPVAGWATDALDVHGWAGRTGTPCGPAGDLPGRRRQHEHSLLALQTSRTVLGRGEELRVTFAGLLLPDHPTATSPDDVAHAEVALALARDTRPPDTADRVPPGEPAPAGAYDRGRELRAVPADDAALEARWPAPWRAVERGEDGALLSFFTRDAHVVTQAKELAVLRPHGTILRTGATAAPDPGGLTATAWMTGSPLSYLTRGHVTNGRVLTTVRGYLGLHRAHGLRVLVEDEGRWRLLDLPTAFAMTPDSASWTYLLEDGDAVEVQTRAPAAEHEITLRVTLTGRARRLLLALHLATDTEPLPARPGAVRAESAPGGVDVHVEGPGGVRSRLRVHSSVPLVPGDDAPLFDDGVPRVHDVLTLGTDAVTAARWRLRVERDVPPAASPPPSGADWWTDVTAIDVAGAPGAEDLAVSLPWLVRDAFVHFLSPRGLEQYTGGAWGTRDVTQGPLELLLALDRLADARALLLSVLAAQDDDGGWPQAFGFLPGDEGFRWGPAHGDIVHWPVLALGRYLLASGDGSVLAETVTWASGRTPTPVRDHVMRALDHARAGYLPGTHLVAYGHGDWNDSLQPADPTMATSLVSTWTVTLQHQALDTLADGLAASGAAETGEVERLRAEAGAVAADLRRLLLVDGELAGYAQLAGEPGTVRRYLVHPRDTETGLRHGALQTIHALAADLLDPAEAPHHVDLVRAHLMGADGVRLFDRPPGYHGGETRHFQRAETATFVGREIGLMYVHAHLRWCEAMARWGDADALWLGIRQTLAPAVPGLVPGARRRQANTYASSSDAAVLDRADFAARYPEVLDGRAGFEAGWRIYSSGPGVLVRVVTQSLLGVRRRGDRVEVDPVLPVELDGLTATVPLAGGLLRLRYHVGARGHGVDRLALAGRELPGERTSNPYRAGGLVVDLAELAAALSPGGPELEVHLP</sequence>
<proteinExistence type="predicted"/>
<dbReference type="InterPro" id="IPR008928">
    <property type="entry name" value="6-hairpin_glycosidase_sf"/>
</dbReference>
<dbReference type="Proteomes" id="UP000313948">
    <property type="component" value="Chromosome"/>
</dbReference>
<gene>
    <name evidence="5" type="ORF">FE251_09280</name>
</gene>
<dbReference type="Gene3D" id="1.50.10.10">
    <property type="match status" value="1"/>
</dbReference>
<feature type="domain" description="Glycoside phosphorylase super sandwich" evidence="2">
    <location>
        <begin position="320"/>
        <end position="473"/>
    </location>
</feature>
<dbReference type="InterPro" id="IPR012341">
    <property type="entry name" value="6hp_glycosidase-like_sf"/>
</dbReference>
<dbReference type="PANTHER" id="PTHR37469:SF2">
    <property type="entry name" value="CELLOBIONIC ACID PHOSPHORYLASE"/>
    <property type="match status" value="1"/>
</dbReference>
<protein>
    <submittedName>
        <fullName evidence="5">Cellobiose phosphorylase</fullName>
    </submittedName>
</protein>
<feature type="domain" description="Glycoside phosphorylase C-terminal" evidence="3">
    <location>
        <begin position="1021"/>
        <end position="1096"/>
    </location>
</feature>
<dbReference type="InterPro" id="IPR053831">
    <property type="entry name" value="SOGP_N"/>
</dbReference>
<keyword evidence="6" id="KW-1185">Reference proteome</keyword>
<feature type="domain" description="SOGP N-terminal" evidence="4">
    <location>
        <begin position="22"/>
        <end position="247"/>
    </location>
</feature>
<evidence type="ECO:0000259" key="3">
    <source>
        <dbReference type="Pfam" id="PF21270"/>
    </source>
</evidence>
<accession>A0ABX5VMU7</accession>
<name>A0ABX5VMU7_9MICO</name>
<dbReference type="InterPro" id="IPR011013">
    <property type="entry name" value="Gal_mutarotase_sf_dom"/>
</dbReference>
<evidence type="ECO:0000313" key="6">
    <source>
        <dbReference type="Proteomes" id="UP000313948"/>
    </source>
</evidence>
<dbReference type="PANTHER" id="PTHR37469">
    <property type="entry name" value="CELLOBIONIC ACID PHOSPHORYLASE-RELATED"/>
    <property type="match status" value="1"/>
</dbReference>
<organism evidence="5 6">
    <name type="scientific">Georgenia wutianyii</name>
    <dbReference type="NCBI Taxonomy" id="2585135"/>
    <lineage>
        <taxon>Bacteria</taxon>
        <taxon>Bacillati</taxon>
        <taxon>Actinomycetota</taxon>
        <taxon>Actinomycetes</taxon>
        <taxon>Micrococcales</taxon>
        <taxon>Bogoriellaceae</taxon>
        <taxon>Georgenia</taxon>
    </lineage>
</organism>
<evidence type="ECO:0000259" key="2">
    <source>
        <dbReference type="Pfam" id="PF21250"/>
    </source>
</evidence>
<dbReference type="Gene3D" id="2.70.98.40">
    <property type="entry name" value="Glycoside hydrolase, family 65, N-terminal domain"/>
    <property type="match status" value="1"/>
</dbReference>
<evidence type="ECO:0000313" key="5">
    <source>
        <dbReference type="EMBL" id="QDB79545.1"/>
    </source>
</evidence>
<dbReference type="InterPro" id="IPR048771">
    <property type="entry name" value="SOGP_2nd"/>
</dbReference>
<dbReference type="Gene3D" id="2.60.420.10">
    <property type="entry name" value="Maltose phosphorylase, domain 3"/>
    <property type="match status" value="1"/>
</dbReference>
<dbReference type="Pfam" id="PF21958">
    <property type="entry name" value="SOGP_N"/>
    <property type="match status" value="1"/>
</dbReference>
<dbReference type="RefSeq" id="WP_139948570.1">
    <property type="nucleotide sequence ID" value="NZ_CP040899.1"/>
</dbReference>
<dbReference type="InterPro" id="IPR048773">
    <property type="entry name" value="SOGP_C"/>
</dbReference>